<dbReference type="InterPro" id="IPR036322">
    <property type="entry name" value="WD40_repeat_dom_sf"/>
</dbReference>
<protein>
    <submittedName>
        <fullName evidence="1">Uncharacterized protein</fullName>
    </submittedName>
</protein>
<organism evidence="1">
    <name type="scientific">Psilocybe cubensis</name>
    <name type="common">Psychedelic mushroom</name>
    <name type="synonym">Stropharia cubensis</name>
    <dbReference type="NCBI Taxonomy" id="181762"/>
    <lineage>
        <taxon>Eukaryota</taxon>
        <taxon>Fungi</taxon>
        <taxon>Dikarya</taxon>
        <taxon>Basidiomycota</taxon>
        <taxon>Agaricomycotina</taxon>
        <taxon>Agaricomycetes</taxon>
        <taxon>Agaricomycetidae</taxon>
        <taxon>Agaricales</taxon>
        <taxon>Agaricineae</taxon>
        <taxon>Strophariaceae</taxon>
        <taxon>Psilocybe</taxon>
    </lineage>
</organism>
<gene>
    <name evidence="1" type="ORF">JR316_007206</name>
</gene>
<name>A0A8H8CKN7_PSICU</name>
<accession>A0A8H8CKN7</accession>
<dbReference type="SUPFAM" id="SSF50978">
    <property type="entry name" value="WD40 repeat-like"/>
    <property type="match status" value="1"/>
</dbReference>
<dbReference type="Gene3D" id="2.130.10.10">
    <property type="entry name" value="YVTN repeat-like/Quinoprotein amine dehydrogenase"/>
    <property type="match status" value="1"/>
</dbReference>
<proteinExistence type="predicted"/>
<evidence type="ECO:0000313" key="1">
    <source>
        <dbReference type="EMBL" id="KAG5168605.1"/>
    </source>
</evidence>
<comment type="caution">
    <text evidence="1">The sequence shown here is derived from an EMBL/GenBank/DDBJ whole genome shotgun (WGS) entry which is preliminary data.</text>
</comment>
<dbReference type="AlphaFoldDB" id="A0A8H8CKN7"/>
<dbReference type="InterPro" id="IPR015943">
    <property type="entry name" value="WD40/YVTN_repeat-like_dom_sf"/>
</dbReference>
<sequence>MDPNSFVTVLYPRLFNGRSQISKNSTISTSSKVSNVIKLSPDGSFLVIGDEVGMIDVRMKTTTGWLHVRLYHAGAAVRALLWHPTRANTFLCGSANGNLYMIQLFSNGQDGGDMICYGEVPGFVHQISMSGDGKQLAIAYGLDVALVNNPFEQKNILGTLVSLAVPRHASTLYLMDYPIPRGLYFLDNDHILVVFFGQCGIIAFSRHTNRPAWSIPISSNSLVASSALSPSGERLAIKTVNHTIEWYSISHQKRLSTTVISRRNDIANSLVDMTFLDEDTVIVGHDSGCVILASYGMEDPTGIFNTDDFECMPIQALTCGVPKGTERPLILAVARRMLPDTLDFAYNSVIHVGEIDTPAQLPYYQPTMDSDKDRSGAESKKFESLLYSNLPLATIVGVAGMAIFFGVRLLSNPTDTGPTIVTPSFATNTLYSTVTETAHVSAHAENITWFVTQVETSHFTVTTTAHSTSTETAYSTETVQSTVTETITSENKVTDILTRFVPASTTATSTSTITSTAVVQCDTGVSCICPLSGTIEAVATPRGA</sequence>
<dbReference type="EMBL" id="JAFIQS010000006">
    <property type="protein sequence ID" value="KAG5168605.1"/>
    <property type="molecule type" value="Genomic_DNA"/>
</dbReference>
<reference evidence="1" key="1">
    <citation type="submission" date="2021-02" db="EMBL/GenBank/DDBJ databases">
        <title>Psilocybe cubensis genome.</title>
        <authorList>
            <person name="Mckernan K.J."/>
            <person name="Crawford S."/>
            <person name="Trippe A."/>
            <person name="Kane L.T."/>
            <person name="Mclaughlin S."/>
        </authorList>
    </citation>
    <scope>NUCLEOTIDE SEQUENCE [LARGE SCALE GENOMIC DNA]</scope>
    <source>
        <strain evidence="1">MGC-MH-2018</strain>
    </source>
</reference>